<keyword evidence="5" id="KW-0804">Transcription</keyword>
<dbReference type="CDD" id="cd00067">
    <property type="entry name" value="GAL4"/>
    <property type="match status" value="1"/>
</dbReference>
<dbReference type="SUPFAM" id="SSF57701">
    <property type="entry name" value="Zn2/Cys6 DNA-binding domain"/>
    <property type="match status" value="1"/>
</dbReference>
<evidence type="ECO:0000259" key="7">
    <source>
        <dbReference type="PROSITE" id="PS50048"/>
    </source>
</evidence>
<dbReference type="InterPro" id="IPR052360">
    <property type="entry name" value="Transcr_Regulatory_Proteins"/>
</dbReference>
<evidence type="ECO:0000256" key="6">
    <source>
        <dbReference type="ARBA" id="ARBA00023242"/>
    </source>
</evidence>
<keyword evidence="9" id="KW-1185">Reference proteome</keyword>
<keyword evidence="4" id="KW-0238">DNA-binding</keyword>
<dbReference type="PROSITE" id="PS50048">
    <property type="entry name" value="ZN2_CY6_FUNGAL_2"/>
    <property type="match status" value="1"/>
</dbReference>
<dbReference type="PROSITE" id="PS00463">
    <property type="entry name" value="ZN2_CY6_FUNGAL_1"/>
    <property type="match status" value="1"/>
</dbReference>
<dbReference type="GO" id="GO:0000981">
    <property type="term" value="F:DNA-binding transcription factor activity, RNA polymerase II-specific"/>
    <property type="evidence" value="ECO:0007669"/>
    <property type="project" value="InterPro"/>
</dbReference>
<dbReference type="InterPro" id="IPR036864">
    <property type="entry name" value="Zn2-C6_fun-type_DNA-bd_sf"/>
</dbReference>
<feature type="domain" description="Zn(2)-C6 fungal-type" evidence="7">
    <location>
        <begin position="15"/>
        <end position="43"/>
    </location>
</feature>
<dbReference type="Pfam" id="PF11951">
    <property type="entry name" value="Fungal_trans_2"/>
    <property type="match status" value="1"/>
</dbReference>
<evidence type="ECO:0000313" key="9">
    <source>
        <dbReference type="Proteomes" id="UP001321760"/>
    </source>
</evidence>
<dbReference type="GO" id="GO:0003677">
    <property type="term" value="F:DNA binding"/>
    <property type="evidence" value="ECO:0007669"/>
    <property type="project" value="UniProtKB-KW"/>
</dbReference>
<evidence type="ECO:0000256" key="4">
    <source>
        <dbReference type="ARBA" id="ARBA00023125"/>
    </source>
</evidence>
<protein>
    <recommendedName>
        <fullName evidence="7">Zn(2)-C6 fungal-type domain-containing protein</fullName>
    </recommendedName>
</protein>
<reference evidence="8" key="1">
    <citation type="journal article" date="2023" name="Mol. Phylogenet. Evol.">
        <title>Genome-scale phylogeny and comparative genomics of the fungal order Sordariales.</title>
        <authorList>
            <person name="Hensen N."/>
            <person name="Bonometti L."/>
            <person name="Westerberg I."/>
            <person name="Brannstrom I.O."/>
            <person name="Guillou S."/>
            <person name="Cros-Aarteil S."/>
            <person name="Calhoun S."/>
            <person name="Haridas S."/>
            <person name="Kuo A."/>
            <person name="Mondo S."/>
            <person name="Pangilinan J."/>
            <person name="Riley R."/>
            <person name="LaButti K."/>
            <person name="Andreopoulos B."/>
            <person name="Lipzen A."/>
            <person name="Chen C."/>
            <person name="Yan M."/>
            <person name="Daum C."/>
            <person name="Ng V."/>
            <person name="Clum A."/>
            <person name="Steindorff A."/>
            <person name="Ohm R.A."/>
            <person name="Martin F."/>
            <person name="Silar P."/>
            <person name="Natvig D.O."/>
            <person name="Lalanne C."/>
            <person name="Gautier V."/>
            <person name="Ament-Velasquez S.L."/>
            <person name="Kruys A."/>
            <person name="Hutchinson M.I."/>
            <person name="Powell A.J."/>
            <person name="Barry K."/>
            <person name="Miller A.N."/>
            <person name="Grigoriev I.V."/>
            <person name="Debuchy R."/>
            <person name="Gladieux P."/>
            <person name="Hiltunen Thoren M."/>
            <person name="Johannesson H."/>
        </authorList>
    </citation>
    <scope>NUCLEOTIDE SEQUENCE</scope>
    <source>
        <strain evidence="8">PSN243</strain>
    </source>
</reference>
<dbReference type="Gene3D" id="4.10.240.10">
    <property type="entry name" value="Zn(2)-C6 fungal-type DNA-binding domain"/>
    <property type="match status" value="1"/>
</dbReference>
<evidence type="ECO:0000256" key="2">
    <source>
        <dbReference type="ARBA" id="ARBA00022833"/>
    </source>
</evidence>
<dbReference type="PANTHER" id="PTHR36206">
    <property type="entry name" value="ASPERCRYPTIN BIOSYNTHESIS CLUSTER-SPECIFIC TRANSCRIPTION REGULATOR ATNN-RELATED"/>
    <property type="match status" value="1"/>
</dbReference>
<dbReference type="InterPro" id="IPR001138">
    <property type="entry name" value="Zn2Cys6_DnaBD"/>
</dbReference>
<keyword evidence="3" id="KW-0805">Transcription regulation</keyword>
<dbReference type="InterPro" id="IPR021858">
    <property type="entry name" value="Fun_TF"/>
</dbReference>
<reference evidence="8" key="2">
    <citation type="submission" date="2023-05" db="EMBL/GenBank/DDBJ databases">
        <authorList>
            <consortium name="Lawrence Berkeley National Laboratory"/>
            <person name="Steindorff A."/>
            <person name="Hensen N."/>
            <person name="Bonometti L."/>
            <person name="Westerberg I."/>
            <person name="Brannstrom I.O."/>
            <person name="Guillou S."/>
            <person name="Cros-Aarteil S."/>
            <person name="Calhoun S."/>
            <person name="Haridas S."/>
            <person name="Kuo A."/>
            <person name="Mondo S."/>
            <person name="Pangilinan J."/>
            <person name="Riley R."/>
            <person name="Labutti K."/>
            <person name="Andreopoulos B."/>
            <person name="Lipzen A."/>
            <person name="Chen C."/>
            <person name="Yanf M."/>
            <person name="Daum C."/>
            <person name="Ng V."/>
            <person name="Clum A."/>
            <person name="Ohm R."/>
            <person name="Martin F."/>
            <person name="Silar P."/>
            <person name="Natvig D."/>
            <person name="Lalanne C."/>
            <person name="Gautier V."/>
            <person name="Ament-Velasquez S.L."/>
            <person name="Kruys A."/>
            <person name="Hutchinson M.I."/>
            <person name="Powell A.J."/>
            <person name="Barry K."/>
            <person name="Miller A.N."/>
            <person name="Grigoriev I.V."/>
            <person name="Debuchy R."/>
            <person name="Gladieux P."/>
            <person name="Thoren M.H."/>
            <person name="Johannesson H."/>
        </authorList>
    </citation>
    <scope>NUCLEOTIDE SEQUENCE</scope>
    <source>
        <strain evidence="8">PSN243</strain>
    </source>
</reference>
<evidence type="ECO:0000256" key="3">
    <source>
        <dbReference type="ARBA" id="ARBA00023015"/>
    </source>
</evidence>
<dbReference type="Proteomes" id="UP001321760">
    <property type="component" value="Unassembled WGS sequence"/>
</dbReference>
<evidence type="ECO:0000313" key="8">
    <source>
        <dbReference type="EMBL" id="KAK4448051.1"/>
    </source>
</evidence>
<dbReference type="Pfam" id="PF00172">
    <property type="entry name" value="Zn_clus"/>
    <property type="match status" value="1"/>
</dbReference>
<dbReference type="AlphaFoldDB" id="A0AAV9GK52"/>
<evidence type="ECO:0000256" key="5">
    <source>
        <dbReference type="ARBA" id="ARBA00023163"/>
    </source>
</evidence>
<sequence length="564" mass="63355">MKTQTGGSRSRVKSGCRTCKVRKIKCDEGRPACNRCTSAGRVCEGYGIWGGGGVILTQHVQLGLSTGSTPCMLIPQPSISVPAASGTSEEHLVFEWFRNRAARKLQGSLVLNFWDTLLIQASLTEPAIYHAVLALSSVHKQNPTGVEICGTPEDAPDKHEQFTLRHYVKAIHHLQPHLASNDRPSLRIALIACVVFVGLDFLRGHFRAGQLHLLKGLKIMQDVGLVSNQGDGVICWRPCRQPTDDWIVEAFSRLQLQVELFDYSHAHPCLIILRAPEPEISETTAFRSFNEAWQLMTQLFNKIFYLADQARQGADSRSEFPPLLDQHQHVREQLSLWLEAYERSREALNQNGSPWYSGRIYPLLSAYQTMACIMADTALQPEDETVFDKHTSSFIMLIIQLAGLWSTTITSSNIQALPGNAVDMHRSILDAGWLPPLFFVATKCRVHRIRLQAVKLLEAASHREGIWDATATARVARKIMELEEGDFYVDVENIDDFSLTRSPAPQELLLPVLPVERRIQEAEVILSGAPMDQIFLYCKQKQGGVYDRVLLSEYDVGSQRWTDR</sequence>
<keyword evidence="2" id="KW-0862">Zinc</keyword>
<evidence type="ECO:0000256" key="1">
    <source>
        <dbReference type="ARBA" id="ARBA00022723"/>
    </source>
</evidence>
<dbReference type="EMBL" id="MU865945">
    <property type="protein sequence ID" value="KAK4448051.1"/>
    <property type="molecule type" value="Genomic_DNA"/>
</dbReference>
<dbReference type="PANTHER" id="PTHR36206:SF16">
    <property type="entry name" value="TRANSCRIPTION FACTOR DOMAIN-CONTAINING PROTEIN-RELATED"/>
    <property type="match status" value="1"/>
</dbReference>
<accession>A0AAV9GK52</accession>
<organism evidence="8 9">
    <name type="scientific">Podospora aff. communis PSN243</name>
    <dbReference type="NCBI Taxonomy" id="3040156"/>
    <lineage>
        <taxon>Eukaryota</taxon>
        <taxon>Fungi</taxon>
        <taxon>Dikarya</taxon>
        <taxon>Ascomycota</taxon>
        <taxon>Pezizomycotina</taxon>
        <taxon>Sordariomycetes</taxon>
        <taxon>Sordariomycetidae</taxon>
        <taxon>Sordariales</taxon>
        <taxon>Podosporaceae</taxon>
        <taxon>Podospora</taxon>
    </lineage>
</organism>
<name>A0AAV9GK52_9PEZI</name>
<dbReference type="SMART" id="SM00066">
    <property type="entry name" value="GAL4"/>
    <property type="match status" value="1"/>
</dbReference>
<proteinExistence type="predicted"/>
<comment type="caution">
    <text evidence="8">The sequence shown here is derived from an EMBL/GenBank/DDBJ whole genome shotgun (WGS) entry which is preliminary data.</text>
</comment>
<keyword evidence="6" id="KW-0539">Nucleus</keyword>
<dbReference type="GO" id="GO:0008270">
    <property type="term" value="F:zinc ion binding"/>
    <property type="evidence" value="ECO:0007669"/>
    <property type="project" value="InterPro"/>
</dbReference>
<gene>
    <name evidence="8" type="ORF">QBC34DRAFT_353613</name>
</gene>
<keyword evidence="1" id="KW-0479">Metal-binding</keyword>